<organism evidence="1 2">
    <name type="scientific">Thiocapsa roseopersicina</name>
    <dbReference type="NCBI Taxonomy" id="1058"/>
    <lineage>
        <taxon>Bacteria</taxon>
        <taxon>Pseudomonadati</taxon>
        <taxon>Pseudomonadota</taxon>
        <taxon>Gammaproteobacteria</taxon>
        <taxon>Chromatiales</taxon>
        <taxon>Chromatiaceae</taxon>
        <taxon>Thiocapsa</taxon>
    </lineage>
</organism>
<dbReference type="EMBL" id="FNNZ01000040">
    <property type="protein sequence ID" value="SDX59436.1"/>
    <property type="molecule type" value="Genomic_DNA"/>
</dbReference>
<proteinExistence type="predicted"/>
<name>A0A1H3CZE0_THIRO</name>
<protein>
    <submittedName>
        <fullName evidence="1">Uncharacterized protein</fullName>
    </submittedName>
</protein>
<evidence type="ECO:0000313" key="1">
    <source>
        <dbReference type="EMBL" id="SDX59436.1"/>
    </source>
</evidence>
<reference evidence="2" key="1">
    <citation type="submission" date="2016-10" db="EMBL/GenBank/DDBJ databases">
        <authorList>
            <person name="Varghese N."/>
            <person name="Submissions S."/>
        </authorList>
    </citation>
    <scope>NUCLEOTIDE SEQUENCE [LARGE SCALE GENOMIC DNA]</scope>
    <source>
        <strain evidence="2">DSM 217</strain>
    </source>
</reference>
<accession>A0A1H3CZE0</accession>
<dbReference type="AlphaFoldDB" id="A0A1H3CZE0"/>
<gene>
    <name evidence="1" type="ORF">SAMN05421783_1407</name>
</gene>
<evidence type="ECO:0000313" key="2">
    <source>
        <dbReference type="Proteomes" id="UP000198816"/>
    </source>
</evidence>
<dbReference type="Proteomes" id="UP000198816">
    <property type="component" value="Unassembled WGS sequence"/>
</dbReference>
<dbReference type="OrthoDB" id="8562541at2"/>
<keyword evidence="2" id="KW-1185">Reference proteome</keyword>
<dbReference type="RefSeq" id="WP_139192011.1">
    <property type="nucleotide sequence ID" value="NZ_FNNZ01000040.1"/>
</dbReference>
<sequence>MYRMIAYSVLFSLVLIPISAFSGWFTPSDYDECIIGGMKGVQSDFAARMVRQSCLEKFPPEKEERPESVEMPLEAAAKLSVLGGGDYFGDFVGTIYNGNSDWTVTEFTISILELIVARGSKGEINPFESVSEDRKYRIEIDVPPYTKREFSLSVDWPGNVPYKGDVYEARGYENLYPR</sequence>